<evidence type="ECO:0000313" key="4">
    <source>
        <dbReference type="Proteomes" id="UP001348265"/>
    </source>
</evidence>
<organism evidence="3 4">
    <name type="scientific">Streptomyces chrestomyceticus</name>
    <dbReference type="NCBI Taxonomy" id="68185"/>
    <lineage>
        <taxon>Bacteria</taxon>
        <taxon>Bacillati</taxon>
        <taxon>Actinomycetota</taxon>
        <taxon>Actinomycetes</taxon>
        <taxon>Kitasatosporales</taxon>
        <taxon>Streptomycetaceae</taxon>
        <taxon>Streptomyces</taxon>
    </lineage>
</organism>
<name>A0ABU7WR21_9ACTN</name>
<sequence length="101" mass="9759">MPVIKRAPAVVAAAAGLVGVIAVPATATTVIGAGNSAHDNHCANNGSARSLQSGANAPGGLVGGVLALSLSAPANQCGDLGLPKEDKADQPAENMHVDVAE</sequence>
<dbReference type="EMBL" id="JAVFKM010000004">
    <property type="protein sequence ID" value="MEF3113867.1"/>
    <property type="molecule type" value="Genomic_DNA"/>
</dbReference>
<accession>A0ABU7WR21</accession>
<proteinExistence type="predicted"/>
<dbReference type="Proteomes" id="UP001348265">
    <property type="component" value="Unassembled WGS sequence"/>
</dbReference>
<feature type="compositionally biased region" description="Basic and acidic residues" evidence="1">
    <location>
        <begin position="82"/>
        <end position="101"/>
    </location>
</feature>
<dbReference type="RefSeq" id="WP_331786445.1">
    <property type="nucleotide sequence ID" value="NZ_JAVFKM010000004.1"/>
</dbReference>
<protein>
    <recommendedName>
        <fullName evidence="5">Chaplin</fullName>
    </recommendedName>
</protein>
<evidence type="ECO:0000256" key="1">
    <source>
        <dbReference type="SAM" id="MobiDB-lite"/>
    </source>
</evidence>
<feature type="signal peptide" evidence="2">
    <location>
        <begin position="1"/>
        <end position="27"/>
    </location>
</feature>
<feature type="chain" id="PRO_5046198094" description="Chaplin" evidence="2">
    <location>
        <begin position="28"/>
        <end position="101"/>
    </location>
</feature>
<keyword evidence="4" id="KW-1185">Reference proteome</keyword>
<evidence type="ECO:0008006" key="5">
    <source>
        <dbReference type="Google" id="ProtNLM"/>
    </source>
</evidence>
<comment type="caution">
    <text evidence="3">The sequence shown here is derived from an EMBL/GenBank/DDBJ whole genome shotgun (WGS) entry which is preliminary data.</text>
</comment>
<gene>
    <name evidence="3" type="ORF">RB636_11785</name>
</gene>
<evidence type="ECO:0000313" key="3">
    <source>
        <dbReference type="EMBL" id="MEF3113867.1"/>
    </source>
</evidence>
<evidence type="ECO:0000256" key="2">
    <source>
        <dbReference type="SAM" id="SignalP"/>
    </source>
</evidence>
<reference evidence="3 4" key="1">
    <citation type="submission" date="2023-08" db="EMBL/GenBank/DDBJ databases">
        <authorList>
            <person name="Sharma P."/>
            <person name="Verma V."/>
            <person name="Mohan M.K."/>
            <person name="Dubey A.K."/>
        </authorList>
    </citation>
    <scope>NUCLEOTIDE SEQUENCE [LARGE SCALE GENOMIC DNA]</scope>
    <source>
        <strain evidence="3 4">ADP4</strain>
    </source>
</reference>
<keyword evidence="2" id="KW-0732">Signal</keyword>
<feature type="region of interest" description="Disordered" evidence="1">
    <location>
        <begin position="78"/>
        <end position="101"/>
    </location>
</feature>